<dbReference type="AlphaFoldDB" id="H1XZ07"/>
<dbReference type="EMBL" id="CP018099">
    <property type="protein sequence ID" value="APF18031.1"/>
    <property type="molecule type" value="Genomic_DNA"/>
</dbReference>
<dbReference type="PROSITE" id="PS51257">
    <property type="entry name" value="PROKAR_LIPOPROTEIN"/>
    <property type="match status" value="1"/>
</dbReference>
<sequence precursor="true">MVRKALVVMIAGMIVFSACQKEEKTRIAENDVLQLANAYYTNGLYEAAVRQYLQYLKDYPLPTGRVANTYYTIGDIYFERIKDYEKALEYYLKVKYLFPESPLQKEVGKKIVACLERLERSQDAMRMMQSEAALDTSGLSRNRPGQVLAEIGERKITQGDLDFEISKLPPAVQEQFNDPQKKRELLQQLILQDLLYESARRQGLDKNKEVIEGVFQAKKALMANKLLQKELADKVKLEEEELELYYKANKERYAERDDKGRVIRQKSFDEVRQQVAQDLLMEKQQKAYQELAERLMKAEGVKIYERRIR</sequence>
<dbReference type="InterPro" id="IPR027304">
    <property type="entry name" value="Trigger_fact/SurA_dom_sf"/>
</dbReference>
<dbReference type="InParanoid" id="H1XZ07"/>
<dbReference type="Proteomes" id="UP000004671">
    <property type="component" value="Chromosome"/>
</dbReference>
<organism evidence="2 3">
    <name type="scientific">Caldithrix abyssi DSM 13497</name>
    <dbReference type="NCBI Taxonomy" id="880073"/>
    <lineage>
        <taxon>Bacteria</taxon>
        <taxon>Pseudomonadati</taxon>
        <taxon>Calditrichota</taxon>
        <taxon>Calditrichia</taxon>
        <taxon>Calditrichales</taxon>
        <taxon>Calditrichaceae</taxon>
        <taxon>Caldithrix</taxon>
    </lineage>
</organism>
<dbReference type="Gene3D" id="1.25.40.10">
    <property type="entry name" value="Tetratricopeptide repeat domain"/>
    <property type="match status" value="1"/>
</dbReference>
<dbReference type="RefSeq" id="WP_006929307.1">
    <property type="nucleotide sequence ID" value="NZ_CM001402.1"/>
</dbReference>
<evidence type="ECO:0000313" key="4">
    <source>
        <dbReference type="Proteomes" id="UP000183868"/>
    </source>
</evidence>
<dbReference type="HOGENOM" id="CLU_899192_0_0_0"/>
<gene>
    <name evidence="1" type="ORF">Cabys_1282</name>
    <name evidence="2" type="ORF">Calab_2468</name>
</gene>
<dbReference type="Gene3D" id="1.10.8.1040">
    <property type="match status" value="1"/>
</dbReference>
<dbReference type="SUPFAM" id="SSF48452">
    <property type="entry name" value="TPR-like"/>
    <property type="match status" value="1"/>
</dbReference>
<dbReference type="InterPro" id="IPR011990">
    <property type="entry name" value="TPR-like_helical_dom_sf"/>
</dbReference>
<accession>H1XZ07</accession>
<dbReference type="Gene3D" id="1.10.4030.10">
    <property type="entry name" value="Porin chaperone SurA, peptide-binding domain"/>
    <property type="match status" value="1"/>
</dbReference>
<dbReference type="Proteomes" id="UP000183868">
    <property type="component" value="Chromosome"/>
</dbReference>
<evidence type="ECO:0000313" key="3">
    <source>
        <dbReference type="Proteomes" id="UP000004671"/>
    </source>
</evidence>
<dbReference type="eggNOG" id="COG0760">
    <property type="taxonomic scope" value="Bacteria"/>
</dbReference>
<dbReference type="PaxDb" id="880073-Calab_2468"/>
<reference evidence="1 4" key="2">
    <citation type="submission" date="2016-11" db="EMBL/GenBank/DDBJ databases">
        <title>Genomic analysis of Caldithrix abyssi and proposal of a novel bacterial phylum Caldithrichaeota.</title>
        <authorList>
            <person name="Kublanov I."/>
            <person name="Sigalova O."/>
            <person name="Gavrilov S."/>
            <person name="Lebedinsky A."/>
            <person name="Ivanova N."/>
            <person name="Daum C."/>
            <person name="Reddy T."/>
            <person name="Klenk H.P."/>
            <person name="Goker M."/>
            <person name="Reva O."/>
            <person name="Miroshnichenko M."/>
            <person name="Kyprides N."/>
            <person name="Woyke T."/>
            <person name="Gelfand M."/>
        </authorList>
    </citation>
    <scope>NUCLEOTIDE SEQUENCE [LARGE SCALE GENOMIC DNA]</scope>
    <source>
        <strain evidence="1 4">LF13</strain>
    </source>
</reference>
<dbReference type="EMBL" id="CM001402">
    <property type="protein sequence ID" value="EHO42078.1"/>
    <property type="molecule type" value="Genomic_DNA"/>
</dbReference>
<keyword evidence="3" id="KW-1185">Reference proteome</keyword>
<proteinExistence type="predicted"/>
<evidence type="ECO:0000313" key="1">
    <source>
        <dbReference type="EMBL" id="APF18031.1"/>
    </source>
</evidence>
<dbReference type="KEGG" id="caby:Cabys_1282"/>
<evidence type="ECO:0000313" key="2">
    <source>
        <dbReference type="EMBL" id="EHO42078.1"/>
    </source>
</evidence>
<dbReference type="STRING" id="880073.Cabys_1282"/>
<protein>
    <submittedName>
        <fullName evidence="1">Foldase protein PrsA</fullName>
    </submittedName>
</protein>
<reference evidence="2 3" key="1">
    <citation type="submission" date="2011-09" db="EMBL/GenBank/DDBJ databases">
        <title>The permanent draft genome of Caldithrix abyssi DSM 13497.</title>
        <authorList>
            <consortium name="US DOE Joint Genome Institute (JGI-PGF)"/>
            <person name="Lucas S."/>
            <person name="Han J."/>
            <person name="Lapidus A."/>
            <person name="Bruce D."/>
            <person name="Goodwin L."/>
            <person name="Pitluck S."/>
            <person name="Peters L."/>
            <person name="Kyrpides N."/>
            <person name="Mavromatis K."/>
            <person name="Ivanova N."/>
            <person name="Mikhailova N."/>
            <person name="Chertkov O."/>
            <person name="Detter J.C."/>
            <person name="Tapia R."/>
            <person name="Han C."/>
            <person name="Land M."/>
            <person name="Hauser L."/>
            <person name="Markowitz V."/>
            <person name="Cheng J.-F."/>
            <person name="Hugenholtz P."/>
            <person name="Woyke T."/>
            <person name="Wu D."/>
            <person name="Spring S."/>
            <person name="Brambilla E."/>
            <person name="Klenk H.-P."/>
            <person name="Eisen J.A."/>
        </authorList>
    </citation>
    <scope>NUCLEOTIDE SEQUENCE [LARGE SCALE GENOMIC DNA]</scope>
    <source>
        <strain evidence="2 3">DSM 13497</strain>
    </source>
</reference>
<dbReference type="SUPFAM" id="SSF109998">
    <property type="entry name" value="Triger factor/SurA peptide-binding domain-like"/>
    <property type="match status" value="1"/>
</dbReference>
<name>H1XZ07_CALAY</name>